<name>A0A4R8DQX5_9BACT</name>
<keyword evidence="1" id="KW-0732">Signal</keyword>
<protein>
    <submittedName>
        <fullName evidence="2">YtxH-like protein</fullName>
    </submittedName>
</protein>
<accession>A0A4R8DQX5</accession>
<dbReference type="AlphaFoldDB" id="A0A4R8DQX5"/>
<feature type="chain" id="PRO_5020661214" evidence="1">
    <location>
        <begin position="20"/>
        <end position="75"/>
    </location>
</feature>
<dbReference type="Proteomes" id="UP000294498">
    <property type="component" value="Unassembled WGS sequence"/>
</dbReference>
<organism evidence="2 3">
    <name type="scientific">Dinghuibacter silviterrae</name>
    <dbReference type="NCBI Taxonomy" id="1539049"/>
    <lineage>
        <taxon>Bacteria</taxon>
        <taxon>Pseudomonadati</taxon>
        <taxon>Bacteroidota</taxon>
        <taxon>Chitinophagia</taxon>
        <taxon>Chitinophagales</taxon>
        <taxon>Chitinophagaceae</taxon>
        <taxon>Dinghuibacter</taxon>
    </lineage>
</organism>
<sequence>MAKNSTFLIGLAAAAAAGAALGLLMAPKKGSETRKDISDKIDEIYDHLKSVGRKVKSHASNMQDDLYDLRNQAKV</sequence>
<dbReference type="EMBL" id="SODV01000001">
    <property type="protein sequence ID" value="TDX00560.1"/>
    <property type="molecule type" value="Genomic_DNA"/>
</dbReference>
<keyword evidence="3" id="KW-1185">Reference proteome</keyword>
<feature type="signal peptide" evidence="1">
    <location>
        <begin position="1"/>
        <end position="19"/>
    </location>
</feature>
<evidence type="ECO:0000313" key="2">
    <source>
        <dbReference type="EMBL" id="TDX00560.1"/>
    </source>
</evidence>
<proteinExistence type="predicted"/>
<dbReference type="Pfam" id="PF12732">
    <property type="entry name" value="YtxH"/>
    <property type="match status" value="1"/>
</dbReference>
<gene>
    <name evidence="2" type="ORF">EDB95_1585</name>
</gene>
<dbReference type="RefSeq" id="WP_133992335.1">
    <property type="nucleotide sequence ID" value="NZ_SODV01000001.1"/>
</dbReference>
<evidence type="ECO:0000313" key="3">
    <source>
        <dbReference type="Proteomes" id="UP000294498"/>
    </source>
</evidence>
<evidence type="ECO:0000256" key="1">
    <source>
        <dbReference type="SAM" id="SignalP"/>
    </source>
</evidence>
<reference evidence="2 3" key="1">
    <citation type="submission" date="2019-03" db="EMBL/GenBank/DDBJ databases">
        <title>Genomic Encyclopedia of Type Strains, Phase IV (KMG-IV): sequencing the most valuable type-strain genomes for metagenomic binning, comparative biology and taxonomic classification.</title>
        <authorList>
            <person name="Goeker M."/>
        </authorList>
    </citation>
    <scope>NUCLEOTIDE SEQUENCE [LARGE SCALE GENOMIC DNA]</scope>
    <source>
        <strain evidence="2 3">DSM 100059</strain>
    </source>
</reference>
<comment type="caution">
    <text evidence="2">The sequence shown here is derived from an EMBL/GenBank/DDBJ whole genome shotgun (WGS) entry which is preliminary data.</text>
</comment>
<dbReference type="InterPro" id="IPR024623">
    <property type="entry name" value="YtxH"/>
</dbReference>
<dbReference type="OrthoDB" id="679855at2"/>